<dbReference type="EMBL" id="OU895879">
    <property type="protein sequence ID" value="CAG9809597.1"/>
    <property type="molecule type" value="Genomic_DNA"/>
</dbReference>
<feature type="transmembrane region" description="Helical" evidence="1">
    <location>
        <begin position="111"/>
        <end position="131"/>
    </location>
</feature>
<evidence type="ECO:0000313" key="3">
    <source>
        <dbReference type="Proteomes" id="UP001153620"/>
    </source>
</evidence>
<keyword evidence="3" id="KW-1185">Reference proteome</keyword>
<evidence type="ECO:0008006" key="4">
    <source>
        <dbReference type="Google" id="ProtNLM"/>
    </source>
</evidence>
<keyword evidence="1" id="KW-0472">Membrane</keyword>
<accession>A0A9N9S7C8</accession>
<keyword evidence="1" id="KW-1133">Transmembrane helix</keyword>
<sequence length="494" mass="59657">MFVINYDSVVFLSQTTFAELIYSSNDLMFVYYVELLTEYLDFINHKVQMMRTQNDLKTIRRELLEVFKLKRKILERYSIDIFITILFHFVLSITSFYWVIMRLIFNHLKKYYQYATFLHFPEPIFIYYVLFSTCENFYRKLKKVELNLHTKAVKFKKSESIFILLNSIESKFIICGMISMKIETLTDFQFIVQSVTLFATVYFPNFLSPTPWYSGGGIYSVTQVYQSIFPFIIQNFLILKAFLMRNKQKNLAQKLKPKFTQKLGNCEKKFLIRMSFIIIVRIIKYGMASNQSNVIFHSQTAFPELIYSSNDLMFVYYVELLIEYLNYINHKIQMIRTQNDMKIVKREIFEVFVLKAKILDRYSIDIFITIFFHFLLTIISFYWVIMRLIFNYLKYFRQFGTFLHFLVPFFMFWTIFSKCEEFYKKIKEVELNLYMKTTTFKKSESIFILLNSVECKFIVCGMINMKIETLTDMLSEIFNFFIMMVQLFTINPYK</sequence>
<name>A0A9N9S7C8_9DIPT</name>
<organism evidence="2 3">
    <name type="scientific">Chironomus riparius</name>
    <dbReference type="NCBI Taxonomy" id="315576"/>
    <lineage>
        <taxon>Eukaryota</taxon>
        <taxon>Metazoa</taxon>
        <taxon>Ecdysozoa</taxon>
        <taxon>Arthropoda</taxon>
        <taxon>Hexapoda</taxon>
        <taxon>Insecta</taxon>
        <taxon>Pterygota</taxon>
        <taxon>Neoptera</taxon>
        <taxon>Endopterygota</taxon>
        <taxon>Diptera</taxon>
        <taxon>Nematocera</taxon>
        <taxon>Chironomoidea</taxon>
        <taxon>Chironomidae</taxon>
        <taxon>Chironominae</taxon>
        <taxon>Chironomus</taxon>
    </lineage>
</organism>
<reference evidence="2" key="1">
    <citation type="submission" date="2022-01" db="EMBL/GenBank/DDBJ databases">
        <authorList>
            <person name="King R."/>
        </authorList>
    </citation>
    <scope>NUCLEOTIDE SEQUENCE</scope>
</reference>
<evidence type="ECO:0000256" key="1">
    <source>
        <dbReference type="SAM" id="Phobius"/>
    </source>
</evidence>
<proteinExistence type="predicted"/>
<protein>
    <recommendedName>
        <fullName evidence="4">Gustatory receptor</fullName>
    </recommendedName>
</protein>
<feature type="transmembrane region" description="Helical" evidence="1">
    <location>
        <begin position="362"/>
        <end position="383"/>
    </location>
</feature>
<feature type="transmembrane region" description="Helical" evidence="1">
    <location>
        <begin position="477"/>
        <end position="493"/>
    </location>
</feature>
<dbReference type="Proteomes" id="UP001153620">
    <property type="component" value="Chromosome 3"/>
</dbReference>
<reference evidence="2" key="2">
    <citation type="submission" date="2022-10" db="EMBL/GenBank/DDBJ databases">
        <authorList>
            <consortium name="ENA_rothamsted_submissions"/>
            <consortium name="culmorum"/>
            <person name="King R."/>
        </authorList>
    </citation>
    <scope>NUCLEOTIDE SEQUENCE</scope>
</reference>
<gene>
    <name evidence="2" type="ORF">CHIRRI_LOCUS12418</name>
</gene>
<feature type="transmembrane region" description="Helical" evidence="1">
    <location>
        <begin position="224"/>
        <end position="243"/>
    </location>
</feature>
<keyword evidence="1" id="KW-0812">Transmembrane</keyword>
<feature type="transmembrane region" description="Helical" evidence="1">
    <location>
        <begin position="185"/>
        <end position="204"/>
    </location>
</feature>
<dbReference type="AlphaFoldDB" id="A0A9N9S7C8"/>
<feature type="transmembrane region" description="Helical" evidence="1">
    <location>
        <begin position="77"/>
        <end position="99"/>
    </location>
</feature>
<evidence type="ECO:0000313" key="2">
    <source>
        <dbReference type="EMBL" id="CAG9809597.1"/>
    </source>
</evidence>
<feature type="transmembrane region" description="Helical" evidence="1">
    <location>
        <begin position="395"/>
        <end position="416"/>
    </location>
</feature>